<name>L1I509_GUITC</name>
<organism evidence="8">
    <name type="scientific">Guillardia theta (strain CCMP2712)</name>
    <name type="common">Cryptophyte</name>
    <dbReference type="NCBI Taxonomy" id="905079"/>
    <lineage>
        <taxon>Eukaryota</taxon>
        <taxon>Cryptophyceae</taxon>
        <taxon>Pyrenomonadales</taxon>
        <taxon>Geminigeraceae</taxon>
        <taxon>Guillardia</taxon>
    </lineage>
</organism>
<dbReference type="RefSeq" id="XP_005817959.1">
    <property type="nucleotide sequence ID" value="XM_005817902.1"/>
</dbReference>
<evidence type="ECO:0000259" key="7">
    <source>
        <dbReference type="PROSITE" id="PS51519"/>
    </source>
</evidence>
<dbReference type="PROSITE" id="PS51519">
    <property type="entry name" value="RWP_RK"/>
    <property type="match status" value="1"/>
</dbReference>
<protein>
    <recommendedName>
        <fullName evidence="7">RWP-RK domain-containing protein</fullName>
    </recommendedName>
</protein>
<dbReference type="PaxDb" id="55529-EKX30979"/>
<dbReference type="OrthoDB" id="6270329at2759"/>
<evidence type="ECO:0000256" key="2">
    <source>
        <dbReference type="ARBA" id="ARBA00023015"/>
    </source>
</evidence>
<dbReference type="PANTHER" id="PTHR46373:SF2">
    <property type="entry name" value="RWP-RK DOMAIN-CONTAINING PROTEIN"/>
    <property type="match status" value="1"/>
</dbReference>
<dbReference type="Pfam" id="PF02042">
    <property type="entry name" value="RWP-RK"/>
    <property type="match status" value="1"/>
</dbReference>
<dbReference type="PANTHER" id="PTHR46373">
    <property type="entry name" value="PROTEIN RKD4"/>
    <property type="match status" value="1"/>
</dbReference>
<proteinExistence type="predicted"/>
<sequence length="57" mass="6789">MPTQRTVDLTMQELSKYFKMPEKAVAKELGICLTSLKKVCRQNGINRWPYRKVLFLW</sequence>
<gene>
    <name evidence="8" type="ORF">GUITHDRAFT_83535</name>
</gene>
<dbReference type="InterPro" id="IPR003035">
    <property type="entry name" value="RWP-RK_dom"/>
</dbReference>
<keyword evidence="2" id="KW-0805">Transcription regulation</keyword>
<keyword evidence="6" id="KW-0539">Nucleus</keyword>
<evidence type="ECO:0000256" key="3">
    <source>
        <dbReference type="ARBA" id="ARBA00023054"/>
    </source>
</evidence>
<dbReference type="GeneID" id="17287698"/>
<keyword evidence="3" id="KW-0175">Coiled coil</keyword>
<evidence type="ECO:0000313" key="9">
    <source>
        <dbReference type="EnsemblProtists" id="EKX30979"/>
    </source>
</evidence>
<dbReference type="GO" id="GO:0003700">
    <property type="term" value="F:DNA-binding transcription factor activity"/>
    <property type="evidence" value="ECO:0007669"/>
    <property type="project" value="InterPro"/>
</dbReference>
<dbReference type="EMBL" id="JH993418">
    <property type="protein sequence ID" value="EKX30979.1"/>
    <property type="molecule type" value="Genomic_DNA"/>
</dbReference>
<dbReference type="GO" id="GO:0003677">
    <property type="term" value="F:DNA binding"/>
    <property type="evidence" value="ECO:0007669"/>
    <property type="project" value="UniProtKB-KW"/>
</dbReference>
<evidence type="ECO:0000313" key="10">
    <source>
        <dbReference type="Proteomes" id="UP000011087"/>
    </source>
</evidence>
<evidence type="ECO:0000256" key="1">
    <source>
        <dbReference type="ARBA" id="ARBA00004049"/>
    </source>
</evidence>
<keyword evidence="4" id="KW-0238">DNA-binding</keyword>
<evidence type="ECO:0000256" key="4">
    <source>
        <dbReference type="ARBA" id="ARBA00023125"/>
    </source>
</evidence>
<dbReference type="Proteomes" id="UP000011087">
    <property type="component" value="Unassembled WGS sequence"/>
</dbReference>
<dbReference type="STRING" id="905079.L1I509"/>
<evidence type="ECO:0000256" key="6">
    <source>
        <dbReference type="ARBA" id="ARBA00023242"/>
    </source>
</evidence>
<keyword evidence="10" id="KW-1185">Reference proteome</keyword>
<dbReference type="AlphaFoldDB" id="L1I509"/>
<reference evidence="8 10" key="1">
    <citation type="journal article" date="2012" name="Nature">
        <title>Algal genomes reveal evolutionary mosaicism and the fate of nucleomorphs.</title>
        <authorList>
            <consortium name="DOE Joint Genome Institute"/>
            <person name="Curtis B.A."/>
            <person name="Tanifuji G."/>
            <person name="Burki F."/>
            <person name="Gruber A."/>
            <person name="Irimia M."/>
            <person name="Maruyama S."/>
            <person name="Arias M.C."/>
            <person name="Ball S.G."/>
            <person name="Gile G.H."/>
            <person name="Hirakawa Y."/>
            <person name="Hopkins J.F."/>
            <person name="Kuo A."/>
            <person name="Rensing S.A."/>
            <person name="Schmutz J."/>
            <person name="Symeonidi A."/>
            <person name="Elias M."/>
            <person name="Eveleigh R.J."/>
            <person name="Herman E.K."/>
            <person name="Klute M.J."/>
            <person name="Nakayama T."/>
            <person name="Obornik M."/>
            <person name="Reyes-Prieto A."/>
            <person name="Armbrust E.V."/>
            <person name="Aves S.J."/>
            <person name="Beiko R.G."/>
            <person name="Coutinho P."/>
            <person name="Dacks J.B."/>
            <person name="Durnford D.G."/>
            <person name="Fast N.M."/>
            <person name="Green B.R."/>
            <person name="Grisdale C.J."/>
            <person name="Hempel F."/>
            <person name="Henrissat B."/>
            <person name="Hoppner M.P."/>
            <person name="Ishida K."/>
            <person name="Kim E."/>
            <person name="Koreny L."/>
            <person name="Kroth P.G."/>
            <person name="Liu Y."/>
            <person name="Malik S.B."/>
            <person name="Maier U.G."/>
            <person name="McRose D."/>
            <person name="Mock T."/>
            <person name="Neilson J.A."/>
            <person name="Onodera N.T."/>
            <person name="Poole A.M."/>
            <person name="Pritham E.J."/>
            <person name="Richards T.A."/>
            <person name="Rocap G."/>
            <person name="Roy S.W."/>
            <person name="Sarai C."/>
            <person name="Schaack S."/>
            <person name="Shirato S."/>
            <person name="Slamovits C.H."/>
            <person name="Spencer D.F."/>
            <person name="Suzuki S."/>
            <person name="Worden A.Z."/>
            <person name="Zauner S."/>
            <person name="Barry K."/>
            <person name="Bell C."/>
            <person name="Bharti A.K."/>
            <person name="Crow J.A."/>
            <person name="Grimwood J."/>
            <person name="Kramer R."/>
            <person name="Lindquist E."/>
            <person name="Lucas S."/>
            <person name="Salamov A."/>
            <person name="McFadden G.I."/>
            <person name="Lane C.E."/>
            <person name="Keeling P.J."/>
            <person name="Gray M.W."/>
            <person name="Grigoriev I.V."/>
            <person name="Archibald J.M."/>
        </authorList>
    </citation>
    <scope>NUCLEOTIDE SEQUENCE</scope>
    <source>
        <strain evidence="8 10">CCMP2712</strain>
    </source>
</reference>
<evidence type="ECO:0000256" key="5">
    <source>
        <dbReference type="ARBA" id="ARBA00023163"/>
    </source>
</evidence>
<dbReference type="KEGG" id="gtt:GUITHDRAFT_83535"/>
<comment type="function">
    <text evidence="1">Putative transcription factor.</text>
</comment>
<dbReference type="InterPro" id="IPR044607">
    <property type="entry name" value="RKD-like"/>
</dbReference>
<dbReference type="HOGENOM" id="CLU_204277_0_0_1"/>
<feature type="domain" description="RWP-RK" evidence="7">
    <location>
        <begin position="1"/>
        <end position="57"/>
    </location>
</feature>
<reference evidence="10" key="2">
    <citation type="submission" date="2012-11" db="EMBL/GenBank/DDBJ databases">
        <authorList>
            <person name="Kuo A."/>
            <person name="Curtis B.A."/>
            <person name="Tanifuji G."/>
            <person name="Burki F."/>
            <person name="Gruber A."/>
            <person name="Irimia M."/>
            <person name="Maruyama S."/>
            <person name="Arias M.C."/>
            <person name="Ball S.G."/>
            <person name="Gile G.H."/>
            <person name="Hirakawa Y."/>
            <person name="Hopkins J.F."/>
            <person name="Rensing S.A."/>
            <person name="Schmutz J."/>
            <person name="Symeonidi A."/>
            <person name="Elias M."/>
            <person name="Eveleigh R.J."/>
            <person name="Herman E.K."/>
            <person name="Klute M.J."/>
            <person name="Nakayama T."/>
            <person name="Obornik M."/>
            <person name="Reyes-Prieto A."/>
            <person name="Armbrust E.V."/>
            <person name="Aves S.J."/>
            <person name="Beiko R.G."/>
            <person name="Coutinho P."/>
            <person name="Dacks J.B."/>
            <person name="Durnford D.G."/>
            <person name="Fast N.M."/>
            <person name="Green B.R."/>
            <person name="Grisdale C."/>
            <person name="Hempe F."/>
            <person name="Henrissat B."/>
            <person name="Hoppner M.P."/>
            <person name="Ishida K.-I."/>
            <person name="Kim E."/>
            <person name="Koreny L."/>
            <person name="Kroth P.G."/>
            <person name="Liu Y."/>
            <person name="Malik S.-B."/>
            <person name="Maier U.G."/>
            <person name="McRose D."/>
            <person name="Mock T."/>
            <person name="Neilson J.A."/>
            <person name="Onodera N.T."/>
            <person name="Poole A.M."/>
            <person name="Pritham E.J."/>
            <person name="Richards T.A."/>
            <person name="Rocap G."/>
            <person name="Roy S.W."/>
            <person name="Sarai C."/>
            <person name="Schaack S."/>
            <person name="Shirato S."/>
            <person name="Slamovits C.H."/>
            <person name="Spencer D.F."/>
            <person name="Suzuki S."/>
            <person name="Worden A.Z."/>
            <person name="Zauner S."/>
            <person name="Barry K."/>
            <person name="Bell C."/>
            <person name="Bharti A.K."/>
            <person name="Crow J.A."/>
            <person name="Grimwood J."/>
            <person name="Kramer R."/>
            <person name="Lindquist E."/>
            <person name="Lucas S."/>
            <person name="Salamov A."/>
            <person name="McFadden G.I."/>
            <person name="Lane C.E."/>
            <person name="Keeling P.J."/>
            <person name="Gray M.W."/>
            <person name="Grigoriev I.V."/>
            <person name="Archibald J.M."/>
        </authorList>
    </citation>
    <scope>NUCLEOTIDE SEQUENCE</scope>
    <source>
        <strain evidence="10">CCMP2712</strain>
    </source>
</reference>
<evidence type="ECO:0000313" key="8">
    <source>
        <dbReference type="EMBL" id="EKX30979.1"/>
    </source>
</evidence>
<dbReference type="EnsemblProtists" id="EKX30979">
    <property type="protein sequence ID" value="EKX30979"/>
    <property type="gene ID" value="GUITHDRAFT_83535"/>
</dbReference>
<keyword evidence="5" id="KW-0804">Transcription</keyword>
<reference evidence="9" key="3">
    <citation type="submission" date="2016-03" db="UniProtKB">
        <authorList>
            <consortium name="EnsemblProtists"/>
        </authorList>
    </citation>
    <scope>IDENTIFICATION</scope>
</reference>
<accession>L1I509</accession>